<dbReference type="PANTHER" id="PTHR21022:SF19">
    <property type="entry name" value="PREPHENATE DEHYDRATASE-RELATED"/>
    <property type="match status" value="1"/>
</dbReference>
<dbReference type="InterPro" id="IPR008242">
    <property type="entry name" value="Chor_mutase/pphenate_deHydtase"/>
</dbReference>
<dbReference type="FunFam" id="3.40.190.10:FF:000064">
    <property type="entry name" value="Prephenate dehydratase"/>
    <property type="match status" value="1"/>
</dbReference>
<dbReference type="CDD" id="cd13632">
    <property type="entry name" value="PBP2_Aa-PDT_like"/>
    <property type="match status" value="1"/>
</dbReference>
<dbReference type="InterPro" id="IPR001086">
    <property type="entry name" value="Preph_deHydtase"/>
</dbReference>
<sequence length="308" mass="32335">MPGVPPSRFAYLGPSGTFTEAALLRLPAAQRGTRIPMRNVPEALDAVRGDDADAALVPIENSVEGSVPVTLDALVSGDPLVITAEVVLPVGFVLAARTPGEVTSIASHPHALAQVRRFLRTNYPDAAIVEVLSTAAAARDVVAGRADACVCAPLAAEVNGLTVLDEDIADNPGAATRFALVSRPSPPPPPTGNDVTSLVVYIAHDKVGALLSVLTELAVRGVNLTRIESRPTGERLGRYAFYLDCTGHVTEERVGEALMGLKRVCAEVRFLGSYPRDTDENPVAPPIGLGNHDFADATRWLQGLRSGG</sequence>
<dbReference type="Proteomes" id="UP000317043">
    <property type="component" value="Unassembled WGS sequence"/>
</dbReference>
<evidence type="ECO:0000256" key="1">
    <source>
        <dbReference type="ARBA" id="ARBA00004741"/>
    </source>
</evidence>
<evidence type="ECO:0000256" key="5">
    <source>
        <dbReference type="ARBA" id="ARBA00023141"/>
    </source>
</evidence>
<evidence type="ECO:0000313" key="14">
    <source>
        <dbReference type="Proteomes" id="UP000317043"/>
    </source>
</evidence>
<evidence type="ECO:0000256" key="9">
    <source>
        <dbReference type="PIRSR" id="PIRSR001500-2"/>
    </source>
</evidence>
<evidence type="ECO:0000256" key="2">
    <source>
        <dbReference type="ARBA" id="ARBA00013147"/>
    </source>
</evidence>
<keyword evidence="4 10" id="KW-0028">Amino-acid biosynthesis</keyword>
<dbReference type="AlphaFoldDB" id="A0A543AXB9"/>
<dbReference type="InParanoid" id="A0A543AXB9"/>
<evidence type="ECO:0000256" key="4">
    <source>
        <dbReference type="ARBA" id="ARBA00022605"/>
    </source>
</evidence>
<dbReference type="PIRSF" id="PIRSF001500">
    <property type="entry name" value="Chor_mut_pdt_Ppr"/>
    <property type="match status" value="1"/>
</dbReference>
<feature type="domain" description="ACT" evidence="12">
    <location>
        <begin position="198"/>
        <end position="275"/>
    </location>
</feature>
<comment type="pathway">
    <text evidence="1 10">Amino-acid biosynthesis; L-phenylalanine biosynthesis; phenylpyruvate from prephenate: step 1/1.</text>
</comment>
<keyword evidence="6 10" id="KW-0584">Phenylalanine biosynthesis</keyword>
<reference evidence="13 14" key="1">
    <citation type="submission" date="2019-06" db="EMBL/GenBank/DDBJ databases">
        <title>Sequencing the genomes of 1000 actinobacteria strains.</title>
        <authorList>
            <person name="Klenk H.-P."/>
        </authorList>
    </citation>
    <scope>NUCLEOTIDE SEQUENCE [LARGE SCALE GENOMIC DNA]</scope>
    <source>
        <strain evidence="13 14">DSM 45928</strain>
    </source>
</reference>
<dbReference type="PANTHER" id="PTHR21022">
    <property type="entry name" value="PREPHENATE DEHYDRATASE P PROTEIN"/>
    <property type="match status" value="1"/>
</dbReference>
<dbReference type="GO" id="GO:0009094">
    <property type="term" value="P:L-phenylalanine biosynthetic process"/>
    <property type="evidence" value="ECO:0007669"/>
    <property type="project" value="UniProtKB-UniPathway"/>
</dbReference>
<proteinExistence type="predicted"/>
<evidence type="ECO:0000256" key="10">
    <source>
        <dbReference type="RuleBase" id="RU361254"/>
    </source>
</evidence>
<evidence type="ECO:0000313" key="13">
    <source>
        <dbReference type="EMBL" id="TQL77225.1"/>
    </source>
</evidence>
<dbReference type="GO" id="GO:0005737">
    <property type="term" value="C:cytoplasm"/>
    <property type="evidence" value="ECO:0007669"/>
    <property type="project" value="TreeGrafter"/>
</dbReference>
<comment type="catalytic activity">
    <reaction evidence="8 10">
        <text>prephenate + H(+) = 3-phenylpyruvate + CO2 + H2O</text>
        <dbReference type="Rhea" id="RHEA:21648"/>
        <dbReference type="ChEBI" id="CHEBI:15377"/>
        <dbReference type="ChEBI" id="CHEBI:15378"/>
        <dbReference type="ChEBI" id="CHEBI:16526"/>
        <dbReference type="ChEBI" id="CHEBI:18005"/>
        <dbReference type="ChEBI" id="CHEBI:29934"/>
        <dbReference type="EC" id="4.2.1.51"/>
    </reaction>
</comment>
<name>A0A543AXB9_9ACTN</name>
<dbReference type="NCBIfam" id="NF008865">
    <property type="entry name" value="PRK11898.1"/>
    <property type="match status" value="1"/>
</dbReference>
<organism evidence="13 14">
    <name type="scientific">Stackebrandtia endophytica</name>
    <dbReference type="NCBI Taxonomy" id="1496996"/>
    <lineage>
        <taxon>Bacteria</taxon>
        <taxon>Bacillati</taxon>
        <taxon>Actinomycetota</taxon>
        <taxon>Actinomycetes</taxon>
        <taxon>Glycomycetales</taxon>
        <taxon>Glycomycetaceae</taxon>
        <taxon>Stackebrandtia</taxon>
    </lineage>
</organism>
<dbReference type="UniPathway" id="UPA00121">
    <property type="reaction ID" value="UER00345"/>
</dbReference>
<dbReference type="InterPro" id="IPR002912">
    <property type="entry name" value="ACT_dom"/>
</dbReference>
<dbReference type="GO" id="GO:0004664">
    <property type="term" value="F:prephenate dehydratase activity"/>
    <property type="evidence" value="ECO:0007669"/>
    <property type="project" value="UniProtKB-UniRule"/>
</dbReference>
<dbReference type="EC" id="4.2.1.51" evidence="2 10"/>
<dbReference type="OrthoDB" id="9802281at2"/>
<evidence type="ECO:0000259" key="11">
    <source>
        <dbReference type="PROSITE" id="PS51171"/>
    </source>
</evidence>
<feature type="domain" description="Prephenate dehydratase" evidence="11">
    <location>
        <begin position="8"/>
        <end position="183"/>
    </location>
</feature>
<dbReference type="Pfam" id="PF00800">
    <property type="entry name" value="PDT"/>
    <property type="match status" value="1"/>
</dbReference>
<dbReference type="PROSITE" id="PS00858">
    <property type="entry name" value="PREPHENATE_DEHYDR_2"/>
    <property type="match status" value="1"/>
</dbReference>
<dbReference type="RefSeq" id="WP_142039792.1">
    <property type="nucleotide sequence ID" value="NZ_JBHTGS010000001.1"/>
</dbReference>
<evidence type="ECO:0000256" key="3">
    <source>
        <dbReference type="ARBA" id="ARBA00021872"/>
    </source>
</evidence>
<dbReference type="FunFam" id="3.30.70.260:FF:000012">
    <property type="entry name" value="Prephenate dehydratase"/>
    <property type="match status" value="1"/>
</dbReference>
<dbReference type="InterPro" id="IPR018528">
    <property type="entry name" value="Preph_deHydtase_CS"/>
</dbReference>
<feature type="site" description="Essential for prephenate dehydratase activity" evidence="9">
    <location>
        <position position="176"/>
    </location>
</feature>
<dbReference type="FunCoup" id="A0A543AXB9">
    <property type="interactions" value="186"/>
</dbReference>
<gene>
    <name evidence="10" type="primary">pheA</name>
    <name evidence="13" type="ORF">FB566_2777</name>
</gene>
<dbReference type="InterPro" id="IPR045865">
    <property type="entry name" value="ACT-like_dom_sf"/>
</dbReference>
<keyword evidence="7 10" id="KW-0456">Lyase</keyword>
<accession>A0A543AXB9</accession>
<dbReference type="SUPFAM" id="SSF55021">
    <property type="entry name" value="ACT-like"/>
    <property type="match status" value="1"/>
</dbReference>
<evidence type="ECO:0000256" key="7">
    <source>
        <dbReference type="ARBA" id="ARBA00023239"/>
    </source>
</evidence>
<comment type="caution">
    <text evidence="13">The sequence shown here is derived from an EMBL/GenBank/DDBJ whole genome shotgun (WGS) entry which is preliminary data.</text>
</comment>
<evidence type="ECO:0000259" key="12">
    <source>
        <dbReference type="PROSITE" id="PS51671"/>
    </source>
</evidence>
<evidence type="ECO:0000256" key="8">
    <source>
        <dbReference type="ARBA" id="ARBA00047848"/>
    </source>
</evidence>
<dbReference type="Pfam" id="PF01842">
    <property type="entry name" value="ACT"/>
    <property type="match status" value="1"/>
</dbReference>
<keyword evidence="5 10" id="KW-0057">Aromatic amino acid biosynthesis</keyword>
<dbReference type="PROSITE" id="PS51171">
    <property type="entry name" value="PREPHENATE_DEHYDR_3"/>
    <property type="match status" value="1"/>
</dbReference>
<dbReference type="PROSITE" id="PS51671">
    <property type="entry name" value="ACT"/>
    <property type="match status" value="1"/>
</dbReference>
<keyword evidence="14" id="KW-1185">Reference proteome</keyword>
<dbReference type="CDD" id="cd04905">
    <property type="entry name" value="ACT_CM-PDT"/>
    <property type="match status" value="1"/>
</dbReference>
<dbReference type="Gene3D" id="3.40.190.10">
    <property type="entry name" value="Periplasmic binding protein-like II"/>
    <property type="match status" value="2"/>
</dbReference>
<dbReference type="Gene3D" id="3.30.70.260">
    <property type="match status" value="1"/>
</dbReference>
<evidence type="ECO:0000256" key="6">
    <source>
        <dbReference type="ARBA" id="ARBA00023222"/>
    </source>
</evidence>
<dbReference type="EMBL" id="VFOW01000001">
    <property type="protein sequence ID" value="TQL77225.1"/>
    <property type="molecule type" value="Genomic_DNA"/>
</dbReference>
<protein>
    <recommendedName>
        <fullName evidence="3 10">Prephenate dehydratase</fullName>
        <shortName evidence="10">PDT</shortName>
        <ecNumber evidence="2 10">4.2.1.51</ecNumber>
    </recommendedName>
</protein>
<dbReference type="SUPFAM" id="SSF53850">
    <property type="entry name" value="Periplasmic binding protein-like II"/>
    <property type="match status" value="1"/>
</dbReference>